<organism evidence="1 2">
    <name type="scientific">Eretmocerus hayati</name>
    <dbReference type="NCBI Taxonomy" id="131215"/>
    <lineage>
        <taxon>Eukaryota</taxon>
        <taxon>Metazoa</taxon>
        <taxon>Ecdysozoa</taxon>
        <taxon>Arthropoda</taxon>
        <taxon>Hexapoda</taxon>
        <taxon>Insecta</taxon>
        <taxon>Pterygota</taxon>
        <taxon>Neoptera</taxon>
        <taxon>Endopterygota</taxon>
        <taxon>Hymenoptera</taxon>
        <taxon>Apocrita</taxon>
        <taxon>Proctotrupomorpha</taxon>
        <taxon>Chalcidoidea</taxon>
        <taxon>Aphelinidae</taxon>
        <taxon>Aphelininae</taxon>
        <taxon>Eretmocerus</taxon>
    </lineage>
</organism>
<gene>
    <name evidence="1" type="ORF">QAD02_017407</name>
</gene>
<comment type="caution">
    <text evidence="1">The sequence shown here is derived from an EMBL/GenBank/DDBJ whole genome shotgun (WGS) entry which is preliminary data.</text>
</comment>
<sequence>MRSRSGDPPAKEAVVPVQLRTCDPGPATVCISEPTRQQQASALSYSPPEVTSALNIGYADSTDGSSAPIPLVTQPADTTWQPPTLPENLQILISELGIEVTPQDPCQESGGFDMPSLDSDDGSIASTLAFRPSACGDPDEWANPIYVGMTGALRLSPRLVDQAQQQQQDYYSPEDGCHEPTYQLL</sequence>
<protein>
    <submittedName>
        <fullName evidence="1">Uncharacterized protein</fullName>
    </submittedName>
</protein>
<evidence type="ECO:0000313" key="1">
    <source>
        <dbReference type="EMBL" id="KAJ8681615.1"/>
    </source>
</evidence>
<dbReference type="EMBL" id="CM056741">
    <property type="protein sequence ID" value="KAJ8681615.1"/>
    <property type="molecule type" value="Genomic_DNA"/>
</dbReference>
<proteinExistence type="predicted"/>
<name>A0ACC2PIL4_9HYME</name>
<evidence type="ECO:0000313" key="2">
    <source>
        <dbReference type="Proteomes" id="UP001239111"/>
    </source>
</evidence>
<dbReference type="Proteomes" id="UP001239111">
    <property type="component" value="Chromosome 1"/>
</dbReference>
<keyword evidence="2" id="KW-1185">Reference proteome</keyword>
<reference evidence="1" key="1">
    <citation type="submission" date="2023-04" db="EMBL/GenBank/DDBJ databases">
        <title>A chromosome-level genome assembly of the parasitoid wasp Eretmocerus hayati.</title>
        <authorList>
            <person name="Zhong Y."/>
            <person name="Liu S."/>
            <person name="Liu Y."/>
        </authorList>
    </citation>
    <scope>NUCLEOTIDE SEQUENCE</scope>
    <source>
        <strain evidence="1">ZJU_SS_LIU_2023</strain>
    </source>
</reference>
<accession>A0ACC2PIL4</accession>